<name>A0A934NFP9_9BACT</name>
<accession>A0A934NFP9</accession>
<dbReference type="CDD" id="cd07989">
    <property type="entry name" value="LPLAT_AGPAT-like"/>
    <property type="match status" value="1"/>
</dbReference>
<dbReference type="PANTHER" id="PTHR10434:SF11">
    <property type="entry name" value="1-ACYL-SN-GLYCEROL-3-PHOSPHATE ACYLTRANSFERASE"/>
    <property type="match status" value="1"/>
</dbReference>
<feature type="domain" description="Phospholipid/glycerol acyltransferase" evidence="3">
    <location>
        <begin position="35"/>
        <end position="149"/>
    </location>
</feature>
<evidence type="ECO:0000259" key="3">
    <source>
        <dbReference type="SMART" id="SM00563"/>
    </source>
</evidence>
<comment type="caution">
    <text evidence="4">The sequence shown here is derived from an EMBL/GenBank/DDBJ whole genome shotgun (WGS) entry which is preliminary data.</text>
</comment>
<organism evidence="4 5">
    <name type="scientific">Candidatus Nephthysia bennettiae</name>
    <dbReference type="NCBI Taxonomy" id="3127016"/>
    <lineage>
        <taxon>Bacteria</taxon>
        <taxon>Bacillati</taxon>
        <taxon>Candidatus Dormiibacterota</taxon>
        <taxon>Candidatus Dormibacteria</taxon>
        <taxon>Candidatus Dormibacterales</taxon>
        <taxon>Candidatus Dormibacteraceae</taxon>
        <taxon>Candidatus Nephthysia</taxon>
    </lineage>
</organism>
<sequence length="227" mass="24841">MYGALRAMVRAAARVVFAGAFHVEGAERMPRDRGVLVCSNHASNLDPPLLPAFLPRPDSWSMAKSEWFARPSLTSWLFTRYHAFPVIRHSPDRRALKRAMDILRGGGVLILYPEGTRVESGGLQRAEPGAGFLARTSGAPVQPVALIGTRDAFPKGAHLPRRVPVSIRFGAPFRIRDRTAQGGRVDNQGAADSIMLAVADLLPEQMRGVYLELEGRRGALEALREPV</sequence>
<dbReference type="RefSeq" id="WP_338205109.1">
    <property type="nucleotide sequence ID" value="NZ_JAEKNR010000234.1"/>
</dbReference>
<dbReference type="EMBL" id="JAEKNR010000234">
    <property type="protein sequence ID" value="MBJ7601057.1"/>
    <property type="molecule type" value="Genomic_DNA"/>
</dbReference>
<dbReference type="SUPFAM" id="SSF69593">
    <property type="entry name" value="Glycerol-3-phosphate (1)-acyltransferase"/>
    <property type="match status" value="1"/>
</dbReference>
<evidence type="ECO:0000313" key="5">
    <source>
        <dbReference type="Proteomes" id="UP000612893"/>
    </source>
</evidence>
<keyword evidence="1" id="KW-0808">Transferase</keyword>
<dbReference type="PANTHER" id="PTHR10434">
    <property type="entry name" value="1-ACYL-SN-GLYCEROL-3-PHOSPHATE ACYLTRANSFERASE"/>
    <property type="match status" value="1"/>
</dbReference>
<dbReference type="InterPro" id="IPR002123">
    <property type="entry name" value="Plipid/glycerol_acylTrfase"/>
</dbReference>
<evidence type="ECO:0000313" key="4">
    <source>
        <dbReference type="EMBL" id="MBJ7601057.1"/>
    </source>
</evidence>
<dbReference type="GO" id="GO:0006654">
    <property type="term" value="P:phosphatidic acid biosynthetic process"/>
    <property type="evidence" value="ECO:0007669"/>
    <property type="project" value="TreeGrafter"/>
</dbReference>
<reference evidence="4" key="1">
    <citation type="submission" date="2020-10" db="EMBL/GenBank/DDBJ databases">
        <title>Ca. Dormibacterota MAGs.</title>
        <authorList>
            <person name="Montgomery K."/>
        </authorList>
    </citation>
    <scope>NUCLEOTIDE SEQUENCE [LARGE SCALE GENOMIC DNA]</scope>
    <source>
        <strain evidence="4">SC8812_S17_10</strain>
    </source>
</reference>
<evidence type="ECO:0000256" key="2">
    <source>
        <dbReference type="ARBA" id="ARBA00023315"/>
    </source>
</evidence>
<evidence type="ECO:0000256" key="1">
    <source>
        <dbReference type="ARBA" id="ARBA00022679"/>
    </source>
</evidence>
<dbReference type="AlphaFoldDB" id="A0A934NFP9"/>
<proteinExistence type="predicted"/>
<dbReference type="GO" id="GO:0003841">
    <property type="term" value="F:1-acylglycerol-3-phosphate O-acyltransferase activity"/>
    <property type="evidence" value="ECO:0007669"/>
    <property type="project" value="TreeGrafter"/>
</dbReference>
<dbReference type="SMART" id="SM00563">
    <property type="entry name" value="PlsC"/>
    <property type="match status" value="1"/>
</dbReference>
<gene>
    <name evidence="4" type="ORF">JF922_23670</name>
</gene>
<keyword evidence="5" id="KW-1185">Reference proteome</keyword>
<keyword evidence="2 4" id="KW-0012">Acyltransferase</keyword>
<dbReference type="Pfam" id="PF01553">
    <property type="entry name" value="Acyltransferase"/>
    <property type="match status" value="1"/>
</dbReference>
<dbReference type="Proteomes" id="UP000612893">
    <property type="component" value="Unassembled WGS sequence"/>
</dbReference>
<protein>
    <submittedName>
        <fullName evidence="4">1-acyl-sn-glycerol-3-phosphate acyltransferase</fullName>
    </submittedName>
</protein>